<comment type="caution">
    <text evidence="1">The sequence shown here is derived from an EMBL/GenBank/DDBJ whole genome shotgun (WGS) entry which is preliminary data.</text>
</comment>
<evidence type="ECO:0000313" key="1">
    <source>
        <dbReference type="EMBL" id="CAK1243965.1"/>
    </source>
</evidence>
<sequence length="80" mass="9395">MSSLIRLVVICIKYVFKHLTDSFFGRHTDNFRVQLHVTNLVQKEVNCYEQWQCGNITIHQNATAPKHRRPNGSNRRNKSV</sequence>
<dbReference type="EMBL" id="CAUZLY010000007">
    <property type="protein sequence ID" value="CAK1243965.1"/>
    <property type="molecule type" value="Genomic_DNA"/>
</dbReference>
<reference evidence="1 2" key="1">
    <citation type="submission" date="2023-10" db="EMBL/GenBank/DDBJ databases">
        <authorList>
            <person name="Botero Cardona J."/>
        </authorList>
    </citation>
    <scope>NUCLEOTIDE SEQUENCE [LARGE SCALE GENOMIC DNA]</scope>
    <source>
        <strain evidence="1 2">R-82641</strain>
    </source>
</reference>
<evidence type="ECO:0008006" key="3">
    <source>
        <dbReference type="Google" id="ProtNLM"/>
    </source>
</evidence>
<gene>
    <name evidence="1" type="ORF">R82641_BJNNKPBH_00897</name>
</gene>
<evidence type="ECO:0000313" key="2">
    <source>
        <dbReference type="Proteomes" id="UP001314200"/>
    </source>
</evidence>
<dbReference type="Proteomes" id="UP001314200">
    <property type="component" value="Unassembled WGS sequence"/>
</dbReference>
<accession>A0ABN9YVK4</accession>
<protein>
    <recommendedName>
        <fullName evidence="3">Secreted protein</fullName>
    </recommendedName>
</protein>
<name>A0ABN9YVK4_9LACO</name>
<proteinExistence type="predicted"/>
<organism evidence="1 2">
    <name type="scientific">Fructobacillus cardui</name>
    <dbReference type="NCBI Taxonomy" id="2893170"/>
    <lineage>
        <taxon>Bacteria</taxon>
        <taxon>Bacillati</taxon>
        <taxon>Bacillota</taxon>
        <taxon>Bacilli</taxon>
        <taxon>Lactobacillales</taxon>
        <taxon>Lactobacillaceae</taxon>
        <taxon>Fructobacillus</taxon>
    </lineage>
</organism>
<keyword evidence="2" id="KW-1185">Reference proteome</keyword>